<feature type="compositionally biased region" description="Polar residues" evidence="1">
    <location>
        <begin position="665"/>
        <end position="675"/>
    </location>
</feature>
<comment type="caution">
    <text evidence="2">The sequence shown here is derived from an EMBL/GenBank/DDBJ whole genome shotgun (WGS) entry which is preliminary data.</text>
</comment>
<proteinExistence type="predicted"/>
<dbReference type="PANTHER" id="PTHR31975">
    <property type="entry name" value="BUD SITE SELECTION PROTEIN 7-RELATED"/>
    <property type="match status" value="1"/>
</dbReference>
<feature type="compositionally biased region" description="Polar residues" evidence="1">
    <location>
        <begin position="588"/>
        <end position="603"/>
    </location>
</feature>
<evidence type="ECO:0000313" key="3">
    <source>
        <dbReference type="Proteomes" id="UP001470230"/>
    </source>
</evidence>
<sequence length="1088" mass="124202">MSLIGIHESSQGSLIISIRAKEYIKNNEESSIDIGLGPDDIVTLQKKLEKKNDKGNKIKGQDQNKNGRSLSNEKPTKPYFDFNIIKKIPTGNKKEEKEEEDDQNINERLLLLNNNNKLYSHSPGGFNLNSQAAFPAYFSELLRRSTRTQKKTFWHALFRPRTNSCNNHLFRSSNGLTNTYNTSYDDSFVSKGCYYSYNIFTHKDVIVTVDNPGGCKTMMVNEKGEFENNLTNDDWRQVCLSSKLRFYRCSQPLLASFMFSKPVMTVCYYVYEVPYMNSDDFEYCMENYAHDPFSSNDDFEMSIAMSLIVNCDLKYALKFIEKYDSKFPRVLLHIIKHVAPSSRFCKMLIPVLSNHMMTFSDDIEVAVIFFDIALINMRIDICMSLLVPLLKGSIWANPQCGVSLAKFSIKNNQFEEALEFLNIACVVNAKKQKKFGFSNLSEVNEFIQRLPRSRSLSSSNKQLQNIPSFFRSTSMTLSVRKNVNTEKSHLHTVNNNHINSSNEYEYEIDNDNYNDDGSNLGLVFENNNDYYYKSLSSSQSSRFSSPHNSRKNSTLEDKNSNNLFEDDYESFSSSKPSSRLNSPRSQRKNSYTEGKNKSNMTVNDENEIFPTSKLNSAHLSRKNSYVEDNFGRFCYNNDFDNESFSSSRPSSRLSSGHSSRKNSSIEDTNINNQKPNFINSNNNGFSSFYFGCAQEMTSPRNSLEYGPSLSSCILLDNVLTSIKSQILFTLSEFIDKLGEAEFDEKRNEFINERPIADEEEMLFDDESEIFTSYFCSPENDFIEEEEEFISTQDNEKFNETYNNSDAADTDNYDYANSNINDENNFNYVENTKYSPIINKEVRFDNNDSDDTTNKTDKDNDDDIPNIQLSQLRDKEGDANTNSICIPKFRHSAIVKENSNNTSNVKIQTNKANSHINFKINNGNNSNQNSRSIKTKIDLLSPNALFDPGIEAPFETISSLPIEIVHSMPASNFFLDCLSEIKKSYAESMLILAQQKDVTTSTQTSILFTALATNDTRLMEAMLNSFTEENRATGTDKLILLRGFTMNVTPNLEAILTVPLEPLTVIEKNALAFMEPFAIGIHRLNNTEL</sequence>
<dbReference type="EMBL" id="JAPFFF010000007">
    <property type="protein sequence ID" value="KAK8885412.1"/>
    <property type="molecule type" value="Genomic_DNA"/>
</dbReference>
<reference evidence="2 3" key="1">
    <citation type="submission" date="2024-04" db="EMBL/GenBank/DDBJ databases">
        <title>Tritrichomonas musculus Genome.</title>
        <authorList>
            <person name="Alves-Ferreira E."/>
            <person name="Grigg M."/>
            <person name="Lorenzi H."/>
            <person name="Galac M."/>
        </authorList>
    </citation>
    <scope>NUCLEOTIDE SEQUENCE [LARGE SCALE GENOMIC DNA]</scope>
    <source>
        <strain evidence="2 3">EAF2021</strain>
    </source>
</reference>
<name>A0ABR2K2T3_9EUKA</name>
<accession>A0ABR2K2T3</accession>
<feature type="compositionally biased region" description="Basic and acidic residues" evidence="1">
    <location>
        <begin position="47"/>
        <end position="62"/>
    </location>
</feature>
<feature type="compositionally biased region" description="Low complexity" evidence="1">
    <location>
        <begin position="645"/>
        <end position="657"/>
    </location>
</feature>
<dbReference type="InterPro" id="IPR011990">
    <property type="entry name" value="TPR-like_helical_dom_sf"/>
</dbReference>
<feature type="compositionally biased region" description="Polar residues" evidence="1">
    <location>
        <begin position="63"/>
        <end position="73"/>
    </location>
</feature>
<feature type="region of interest" description="Disordered" evidence="1">
    <location>
        <begin position="839"/>
        <end position="877"/>
    </location>
</feature>
<evidence type="ECO:0000313" key="2">
    <source>
        <dbReference type="EMBL" id="KAK8885412.1"/>
    </source>
</evidence>
<organism evidence="2 3">
    <name type="scientific">Tritrichomonas musculus</name>
    <dbReference type="NCBI Taxonomy" id="1915356"/>
    <lineage>
        <taxon>Eukaryota</taxon>
        <taxon>Metamonada</taxon>
        <taxon>Parabasalia</taxon>
        <taxon>Tritrichomonadida</taxon>
        <taxon>Tritrichomonadidae</taxon>
        <taxon>Tritrichomonas</taxon>
    </lineage>
</organism>
<evidence type="ECO:0000256" key="1">
    <source>
        <dbReference type="SAM" id="MobiDB-lite"/>
    </source>
</evidence>
<gene>
    <name evidence="2" type="ORF">M9Y10_040860</name>
</gene>
<feature type="compositionally biased region" description="Low complexity" evidence="1">
    <location>
        <begin position="537"/>
        <end position="547"/>
    </location>
</feature>
<keyword evidence="3" id="KW-1185">Reference proteome</keyword>
<feature type="region of interest" description="Disordered" evidence="1">
    <location>
        <begin position="645"/>
        <end position="677"/>
    </location>
</feature>
<protein>
    <submittedName>
        <fullName evidence="2">Uncharacterized protein</fullName>
    </submittedName>
</protein>
<dbReference type="InterPro" id="IPR015374">
    <property type="entry name" value="ChAPs"/>
</dbReference>
<dbReference type="Pfam" id="PF09295">
    <property type="entry name" value="ChAPs"/>
    <property type="match status" value="1"/>
</dbReference>
<dbReference type="Proteomes" id="UP001470230">
    <property type="component" value="Unassembled WGS sequence"/>
</dbReference>
<feature type="region of interest" description="Disordered" evidence="1">
    <location>
        <begin position="537"/>
        <end position="608"/>
    </location>
</feature>
<dbReference type="PANTHER" id="PTHR31975:SF1">
    <property type="entry name" value="BUD SITE SELECTION PROTEIN 7-RELATED"/>
    <property type="match status" value="1"/>
</dbReference>
<feature type="region of interest" description="Disordered" evidence="1">
    <location>
        <begin position="47"/>
        <end position="77"/>
    </location>
</feature>
<dbReference type="Gene3D" id="1.25.40.10">
    <property type="entry name" value="Tetratricopeptide repeat domain"/>
    <property type="match status" value="1"/>
</dbReference>
<feature type="compositionally biased region" description="Low complexity" evidence="1">
    <location>
        <begin position="570"/>
        <end position="584"/>
    </location>
</feature>
<feature type="compositionally biased region" description="Basic and acidic residues" evidence="1">
    <location>
        <begin position="839"/>
        <end position="857"/>
    </location>
</feature>